<gene>
    <name evidence="1" type="ORF">DPMN_128459</name>
</gene>
<reference evidence="1" key="1">
    <citation type="journal article" date="2019" name="bioRxiv">
        <title>The Genome of the Zebra Mussel, Dreissena polymorpha: A Resource for Invasive Species Research.</title>
        <authorList>
            <person name="McCartney M.A."/>
            <person name="Auch B."/>
            <person name="Kono T."/>
            <person name="Mallez S."/>
            <person name="Zhang Y."/>
            <person name="Obille A."/>
            <person name="Becker A."/>
            <person name="Abrahante J.E."/>
            <person name="Garbe J."/>
            <person name="Badalamenti J.P."/>
            <person name="Herman A."/>
            <person name="Mangelson H."/>
            <person name="Liachko I."/>
            <person name="Sullivan S."/>
            <person name="Sone E.D."/>
            <person name="Koren S."/>
            <person name="Silverstein K.A.T."/>
            <person name="Beckman K.B."/>
            <person name="Gohl D.M."/>
        </authorList>
    </citation>
    <scope>NUCLEOTIDE SEQUENCE</scope>
    <source>
        <strain evidence="1">Duluth1</strain>
        <tissue evidence="1">Whole animal</tissue>
    </source>
</reference>
<dbReference type="Proteomes" id="UP000828390">
    <property type="component" value="Unassembled WGS sequence"/>
</dbReference>
<keyword evidence="2" id="KW-1185">Reference proteome</keyword>
<protein>
    <submittedName>
        <fullName evidence="1">Uncharacterized protein</fullName>
    </submittedName>
</protein>
<accession>A0A9D4H0W7</accession>
<reference evidence="1" key="2">
    <citation type="submission" date="2020-11" db="EMBL/GenBank/DDBJ databases">
        <authorList>
            <person name="McCartney M.A."/>
            <person name="Auch B."/>
            <person name="Kono T."/>
            <person name="Mallez S."/>
            <person name="Becker A."/>
            <person name="Gohl D.M."/>
            <person name="Silverstein K.A.T."/>
            <person name="Koren S."/>
            <person name="Bechman K.B."/>
            <person name="Herman A."/>
            <person name="Abrahante J.E."/>
            <person name="Garbe J."/>
        </authorList>
    </citation>
    <scope>NUCLEOTIDE SEQUENCE</scope>
    <source>
        <strain evidence="1">Duluth1</strain>
        <tissue evidence="1">Whole animal</tissue>
    </source>
</reference>
<organism evidence="1 2">
    <name type="scientific">Dreissena polymorpha</name>
    <name type="common">Zebra mussel</name>
    <name type="synonym">Mytilus polymorpha</name>
    <dbReference type="NCBI Taxonomy" id="45954"/>
    <lineage>
        <taxon>Eukaryota</taxon>
        <taxon>Metazoa</taxon>
        <taxon>Spiralia</taxon>
        <taxon>Lophotrochozoa</taxon>
        <taxon>Mollusca</taxon>
        <taxon>Bivalvia</taxon>
        <taxon>Autobranchia</taxon>
        <taxon>Heteroconchia</taxon>
        <taxon>Euheterodonta</taxon>
        <taxon>Imparidentia</taxon>
        <taxon>Neoheterodontei</taxon>
        <taxon>Myida</taxon>
        <taxon>Dreissenoidea</taxon>
        <taxon>Dreissenidae</taxon>
        <taxon>Dreissena</taxon>
    </lineage>
</organism>
<evidence type="ECO:0000313" key="1">
    <source>
        <dbReference type="EMBL" id="KAH3826553.1"/>
    </source>
</evidence>
<name>A0A9D4H0W7_DREPO</name>
<proteinExistence type="predicted"/>
<sequence>MDTWYESPPPASYPKCMSQDGTRRAMTGFYEAVHALRNNSPLIECTCVYV</sequence>
<comment type="caution">
    <text evidence="1">The sequence shown here is derived from an EMBL/GenBank/DDBJ whole genome shotgun (WGS) entry which is preliminary data.</text>
</comment>
<evidence type="ECO:0000313" key="2">
    <source>
        <dbReference type="Proteomes" id="UP000828390"/>
    </source>
</evidence>
<dbReference type="AlphaFoldDB" id="A0A9D4H0W7"/>
<dbReference type="EMBL" id="JAIWYP010000005">
    <property type="protein sequence ID" value="KAH3826553.1"/>
    <property type="molecule type" value="Genomic_DNA"/>
</dbReference>